<feature type="binding site" evidence="12">
    <location>
        <position position="930"/>
    </location>
    <ligand>
        <name>Zn(2+)</name>
        <dbReference type="ChEBI" id="CHEBI:29105"/>
    </ligand>
</feature>
<evidence type="ECO:0000259" key="13">
    <source>
        <dbReference type="Pfam" id="PF00133"/>
    </source>
</evidence>
<dbReference type="InterPro" id="IPR033708">
    <property type="entry name" value="Anticodon_Ile_BEm"/>
</dbReference>
<keyword evidence="7 12" id="KW-0067">ATP-binding</keyword>
<dbReference type="InterPro" id="IPR009080">
    <property type="entry name" value="tRNAsynth_Ia_anticodon-bd"/>
</dbReference>
<evidence type="ECO:0000256" key="7">
    <source>
        <dbReference type="ARBA" id="ARBA00022840"/>
    </source>
</evidence>
<feature type="binding site" evidence="12">
    <location>
        <position position="950"/>
    </location>
    <ligand>
        <name>Zn(2+)</name>
        <dbReference type="ChEBI" id="CHEBI:29105"/>
    </ligand>
</feature>
<protein>
    <recommendedName>
        <fullName evidence="12">Isoleucine--tRNA ligase</fullName>
        <ecNumber evidence="12">6.1.1.5</ecNumber>
    </recommendedName>
    <alternativeName>
        <fullName evidence="12">Isoleucyl-tRNA synthetase</fullName>
        <shortName evidence="12">IleRS</shortName>
    </alternativeName>
</protein>
<evidence type="ECO:0000256" key="9">
    <source>
        <dbReference type="ARBA" id="ARBA00023146"/>
    </source>
</evidence>
<evidence type="ECO:0000259" key="15">
    <source>
        <dbReference type="Pfam" id="PF08264"/>
    </source>
</evidence>
<dbReference type="EC" id="6.1.1.5" evidence="12"/>
<dbReference type="SUPFAM" id="SSF52374">
    <property type="entry name" value="Nucleotidylyl transferase"/>
    <property type="match status" value="1"/>
</dbReference>
<dbReference type="InterPro" id="IPR014729">
    <property type="entry name" value="Rossmann-like_a/b/a_fold"/>
</dbReference>
<keyword evidence="6 12" id="KW-0862">Zinc</keyword>
<dbReference type="InterPro" id="IPR001412">
    <property type="entry name" value="aa-tRNA-synth_I_CS"/>
</dbReference>
<keyword evidence="17" id="KW-1185">Reference proteome</keyword>
<keyword evidence="8 12" id="KW-0648">Protein biosynthesis</keyword>
<dbReference type="InterPro" id="IPR050081">
    <property type="entry name" value="Ile-tRNA_ligase"/>
</dbReference>
<dbReference type="HAMAP" id="MF_02002">
    <property type="entry name" value="Ile_tRNA_synth_type1"/>
    <property type="match status" value="1"/>
</dbReference>
<dbReference type="Pfam" id="PF08264">
    <property type="entry name" value="Anticodon_1"/>
    <property type="match status" value="1"/>
</dbReference>
<feature type="binding site" evidence="12">
    <location>
        <position position="597"/>
    </location>
    <ligand>
        <name>L-isoleucyl-5'-AMP</name>
        <dbReference type="ChEBI" id="CHEBI:178002"/>
    </ligand>
</feature>
<dbReference type="InterPro" id="IPR002300">
    <property type="entry name" value="aa-tRNA-synth_Ia"/>
</dbReference>
<dbReference type="AlphaFoldDB" id="A0A1T5AUR1"/>
<evidence type="ECO:0000256" key="6">
    <source>
        <dbReference type="ARBA" id="ARBA00022833"/>
    </source>
</evidence>
<dbReference type="GO" id="GO:0008270">
    <property type="term" value="F:zinc ion binding"/>
    <property type="evidence" value="ECO:0007669"/>
    <property type="project" value="UniProtKB-UniRule"/>
</dbReference>
<evidence type="ECO:0000256" key="11">
    <source>
        <dbReference type="ARBA" id="ARBA00048359"/>
    </source>
</evidence>
<feature type="domain" description="Methionyl/Valyl/Leucyl/Isoleucyl-tRNA synthetase anticodon-binding" evidence="15">
    <location>
        <begin position="720"/>
        <end position="873"/>
    </location>
</feature>
<organism evidence="16 17">
    <name type="scientific">Rhizorhabdus histidinilytica</name>
    <dbReference type="NCBI Taxonomy" id="439228"/>
    <lineage>
        <taxon>Bacteria</taxon>
        <taxon>Pseudomonadati</taxon>
        <taxon>Pseudomonadota</taxon>
        <taxon>Alphaproteobacteria</taxon>
        <taxon>Sphingomonadales</taxon>
        <taxon>Sphingomonadaceae</taxon>
        <taxon>Rhizorhabdus</taxon>
    </lineage>
</organism>
<dbReference type="Gene3D" id="3.40.50.620">
    <property type="entry name" value="HUPs"/>
    <property type="match status" value="2"/>
</dbReference>
<feature type="binding site" evidence="12">
    <location>
        <position position="641"/>
    </location>
    <ligand>
        <name>ATP</name>
        <dbReference type="ChEBI" id="CHEBI:30616"/>
    </ligand>
</feature>
<feature type="domain" description="Aminoacyl-tRNA synthetase class Ia" evidence="13">
    <location>
        <begin position="34"/>
        <end position="676"/>
    </location>
</feature>
<dbReference type="PANTHER" id="PTHR42765">
    <property type="entry name" value="SOLEUCYL-TRNA SYNTHETASE"/>
    <property type="match status" value="1"/>
</dbReference>
<evidence type="ECO:0000256" key="1">
    <source>
        <dbReference type="ARBA" id="ARBA00006887"/>
    </source>
</evidence>
<evidence type="ECO:0000259" key="14">
    <source>
        <dbReference type="Pfam" id="PF06827"/>
    </source>
</evidence>
<dbReference type="PROSITE" id="PS00178">
    <property type="entry name" value="AA_TRNA_LIGASE_I"/>
    <property type="match status" value="1"/>
</dbReference>
<evidence type="ECO:0000256" key="8">
    <source>
        <dbReference type="ARBA" id="ARBA00022917"/>
    </source>
</evidence>
<dbReference type="Pfam" id="PF00133">
    <property type="entry name" value="tRNA-synt_1"/>
    <property type="match status" value="1"/>
</dbReference>
<dbReference type="CDD" id="cd07960">
    <property type="entry name" value="Anticodon_Ia_Ile_BEm"/>
    <property type="match status" value="1"/>
</dbReference>
<dbReference type="InterPro" id="IPR023585">
    <property type="entry name" value="Ile-tRNA-ligase_type1"/>
</dbReference>
<dbReference type="InterPro" id="IPR013155">
    <property type="entry name" value="M/V/L/I-tRNA-synth_anticd-bd"/>
</dbReference>
<gene>
    <name evidence="12" type="primary">ileS</name>
    <name evidence="16" type="ORF">SAMN06295920_102245</name>
</gene>
<evidence type="ECO:0000256" key="2">
    <source>
        <dbReference type="ARBA" id="ARBA00022490"/>
    </source>
</evidence>
<dbReference type="Gene3D" id="3.90.740.10">
    <property type="entry name" value="Valyl/Leucyl/Isoleucyl-tRNA synthetase, editing domain"/>
    <property type="match status" value="1"/>
</dbReference>
<dbReference type="SUPFAM" id="SSF47323">
    <property type="entry name" value="Anticodon-binding domain of a subclass of class I aminoacyl-tRNA synthetases"/>
    <property type="match status" value="1"/>
</dbReference>
<sequence length="956" mass="105763">MMLMTDAPDFRDTVFLPKTDFPMKAGLAQKEPAILAKWAAEDLYGKLRETRAGQPRFILHDGPPYANGDIHMGHAMNKVLKDIIVRSQSLLGKDAPYVPGWDCHGLPIEWKVEEAYRAKKLNKDEVDPVQFRAECRAYAEKWVGVQREQFKRLGVDGDWDDPYLTMNFAAEAAIVGELLKFAESGQLYRGAKPVMWSPVEKTALADAEVEYEDIVSTQIDVAFEIVESKIPDLVGADAVIWTTTPWTIPVNQALAYGPEVEYTLVEKDGRRLLIAADLVSSVSARIGDVTQTDRHFTGKDLAGTVARHPMHGLGGFFARPRPLLAGDFVTTDAGTGLVHMAPDHGEDDFFLCKEHGIDPVFAVEGDGKYRADWGWLGGQGSVINPKFNGPEGPICADLREAGALLAASADFQHSYPHSWRSKAKVIFRCTPQWFIPMDRSIDGDAATPIVDASDPVGHARGNGVTLRETALDAIERTRWVPEKARNRIHAMVSGRPDWVISRQRAWGVPIALYVDRKTGDYLRDPAVNARIIAAFEAGGADAWFTADHQQLLGPGYDAANYEPINDILDVWFDSGSTHAFTIEARYGVGVRADLYLEGSDQHRGWFQSSLLESCGTRGRAPYDAVLTHGFALDGQGRKMSKSVGNVVDPLKIINESGADILRLWVASTDYFEDVRIGKEILAGTSDAYRKLRNTFRYLLGALEGFSDGEKVAPAAMPELERYVLHLLATLDAELKDATAAFEFNRYARALSDFANNDLSAFFFDIRKDSLYCDAPSDPKRRAYRTVLDTLFHALVRYAAPILCFTAEEVWGTRYPDGGSVHLLTWPEVDAGWKDDDLRMRWELLRRYRTKLTGEIEPLRRNKVIGSSLEVDVAAISYDPGEAALLRSVDLSEIGIVAKVEVVDGDPAVASLAEGSDPIAFEVSKTEAEKCGRCWRHLPEVASDGALCDRCDTVVNG</sequence>
<dbReference type="PANTHER" id="PTHR42765:SF1">
    <property type="entry name" value="ISOLEUCINE--TRNA LIGASE, MITOCHONDRIAL"/>
    <property type="match status" value="1"/>
</dbReference>
<dbReference type="GO" id="GO:0006428">
    <property type="term" value="P:isoleucyl-tRNA aminoacylation"/>
    <property type="evidence" value="ECO:0007669"/>
    <property type="project" value="UniProtKB-UniRule"/>
</dbReference>
<evidence type="ECO:0000256" key="3">
    <source>
        <dbReference type="ARBA" id="ARBA00022598"/>
    </source>
</evidence>
<dbReference type="GO" id="GO:0004822">
    <property type="term" value="F:isoleucine-tRNA ligase activity"/>
    <property type="evidence" value="ECO:0007669"/>
    <property type="project" value="UniProtKB-UniRule"/>
</dbReference>
<comment type="similarity">
    <text evidence="1 12">Belongs to the class-I aminoacyl-tRNA synthetase family. IleS type 1 subfamily.</text>
</comment>
<feature type="short sequence motif" description="'KMSKS' region" evidence="12">
    <location>
        <begin position="638"/>
        <end position="642"/>
    </location>
</feature>
<feature type="binding site" evidence="12">
    <location>
        <position position="947"/>
    </location>
    <ligand>
        <name>Zn(2+)</name>
        <dbReference type="ChEBI" id="CHEBI:29105"/>
    </ligand>
</feature>
<dbReference type="GO" id="GO:0000049">
    <property type="term" value="F:tRNA binding"/>
    <property type="evidence" value="ECO:0007669"/>
    <property type="project" value="InterPro"/>
</dbReference>
<dbReference type="NCBIfam" id="TIGR00392">
    <property type="entry name" value="ileS"/>
    <property type="match status" value="1"/>
</dbReference>
<name>A0A1T5AUR1_9SPHN</name>
<dbReference type="FunFam" id="3.40.50.620:FF:000042">
    <property type="entry name" value="Isoleucine--tRNA ligase"/>
    <property type="match status" value="1"/>
</dbReference>
<feature type="binding site" evidence="12">
    <location>
        <position position="933"/>
    </location>
    <ligand>
        <name>Zn(2+)</name>
        <dbReference type="ChEBI" id="CHEBI:29105"/>
    </ligand>
</feature>
<dbReference type="Gene3D" id="1.10.730.20">
    <property type="match status" value="1"/>
</dbReference>
<reference evidence="17" key="1">
    <citation type="submission" date="2017-02" db="EMBL/GenBank/DDBJ databases">
        <authorList>
            <person name="Varghese N."/>
            <person name="Submissions S."/>
        </authorList>
    </citation>
    <scope>NUCLEOTIDE SEQUENCE [LARGE SCALE GENOMIC DNA]</scope>
    <source>
        <strain evidence="17">UM2</strain>
    </source>
</reference>
<dbReference type="InterPro" id="IPR002301">
    <property type="entry name" value="Ile-tRNA-ligase"/>
</dbReference>
<dbReference type="Proteomes" id="UP000189818">
    <property type="component" value="Unassembled WGS sequence"/>
</dbReference>
<proteinExistence type="inferred from homology"/>
<comment type="function">
    <text evidence="10 12">Catalyzes the attachment of isoleucine to tRNA(Ile). As IleRS can inadvertently accommodate and process structurally similar amino acids such as valine, to avoid such errors it has two additional distinct tRNA(Ile)-dependent editing activities. One activity is designated as 'pretransfer' editing and involves the hydrolysis of activated Val-AMP. The other activity is designated 'posttransfer' editing and involves deacylation of mischarged Val-tRNA(Ile).</text>
</comment>
<evidence type="ECO:0000313" key="17">
    <source>
        <dbReference type="Proteomes" id="UP000189818"/>
    </source>
</evidence>
<dbReference type="GO" id="GO:0005829">
    <property type="term" value="C:cytosol"/>
    <property type="evidence" value="ECO:0007669"/>
    <property type="project" value="TreeGrafter"/>
</dbReference>
<dbReference type="SUPFAM" id="SSF50677">
    <property type="entry name" value="ValRS/IleRS/LeuRS editing domain"/>
    <property type="match status" value="1"/>
</dbReference>
<comment type="catalytic activity">
    <reaction evidence="11 12">
        <text>tRNA(Ile) + L-isoleucine + ATP = L-isoleucyl-tRNA(Ile) + AMP + diphosphate</text>
        <dbReference type="Rhea" id="RHEA:11060"/>
        <dbReference type="Rhea" id="RHEA-COMP:9666"/>
        <dbReference type="Rhea" id="RHEA-COMP:9695"/>
        <dbReference type="ChEBI" id="CHEBI:30616"/>
        <dbReference type="ChEBI" id="CHEBI:33019"/>
        <dbReference type="ChEBI" id="CHEBI:58045"/>
        <dbReference type="ChEBI" id="CHEBI:78442"/>
        <dbReference type="ChEBI" id="CHEBI:78528"/>
        <dbReference type="ChEBI" id="CHEBI:456215"/>
        <dbReference type="EC" id="6.1.1.5"/>
    </reaction>
</comment>
<evidence type="ECO:0000256" key="10">
    <source>
        <dbReference type="ARBA" id="ARBA00025217"/>
    </source>
</evidence>
<dbReference type="Pfam" id="PF06827">
    <property type="entry name" value="zf-FPG_IleRS"/>
    <property type="match status" value="1"/>
</dbReference>
<feature type="short sequence motif" description="'HIGH' region" evidence="12">
    <location>
        <begin position="64"/>
        <end position="74"/>
    </location>
</feature>
<comment type="subunit">
    <text evidence="12">Monomer.</text>
</comment>
<comment type="subcellular location">
    <subcellularLocation>
        <location evidence="12">Cytoplasm</location>
    </subcellularLocation>
</comment>
<keyword evidence="9 12" id="KW-0030">Aminoacyl-tRNA synthetase</keyword>
<dbReference type="STRING" id="439228.SAMN06295920_102245"/>
<dbReference type="InterPro" id="IPR010663">
    <property type="entry name" value="Znf_FPG/IleRS"/>
</dbReference>
<comment type="cofactor">
    <cofactor evidence="12">
        <name>Zn(2+)</name>
        <dbReference type="ChEBI" id="CHEBI:29105"/>
    </cofactor>
    <text evidence="12">Binds 1 zinc ion per subunit.</text>
</comment>
<dbReference type="EMBL" id="FUYM01000002">
    <property type="protein sequence ID" value="SKB38706.1"/>
    <property type="molecule type" value="Genomic_DNA"/>
</dbReference>
<keyword evidence="4 12" id="KW-0479">Metal-binding</keyword>
<comment type="domain">
    <text evidence="12">IleRS has two distinct active sites: one for aminoacylation and one for editing. The misactivated valine is translocated from the active site to the editing site, which sterically excludes the correctly activated isoleucine. The single editing site contains two valyl binding pockets, one specific for each substrate (Val-AMP or Val-tRNA(Ile)).</text>
</comment>
<keyword evidence="3 12" id="KW-0436">Ligase</keyword>
<accession>A0A1T5AUR1</accession>
<dbReference type="GO" id="GO:0002161">
    <property type="term" value="F:aminoacyl-tRNA deacylase activity"/>
    <property type="evidence" value="ECO:0007669"/>
    <property type="project" value="InterPro"/>
</dbReference>
<evidence type="ECO:0000256" key="4">
    <source>
        <dbReference type="ARBA" id="ARBA00022723"/>
    </source>
</evidence>
<dbReference type="InterPro" id="IPR009008">
    <property type="entry name" value="Val/Leu/Ile-tRNA-synth_edit"/>
</dbReference>
<evidence type="ECO:0000313" key="16">
    <source>
        <dbReference type="EMBL" id="SKB38706.1"/>
    </source>
</evidence>
<evidence type="ECO:0000256" key="5">
    <source>
        <dbReference type="ARBA" id="ARBA00022741"/>
    </source>
</evidence>
<dbReference type="PRINTS" id="PR00984">
    <property type="entry name" value="TRNASYNTHILE"/>
</dbReference>
<keyword evidence="5 12" id="KW-0547">Nucleotide-binding</keyword>
<keyword evidence="2 12" id="KW-0963">Cytoplasm</keyword>
<dbReference type="GO" id="GO:0005524">
    <property type="term" value="F:ATP binding"/>
    <property type="evidence" value="ECO:0007669"/>
    <property type="project" value="UniProtKB-UniRule"/>
</dbReference>
<dbReference type="Gene3D" id="1.10.10.830">
    <property type="entry name" value="Ile-tRNA synthetase CP2 domain-like"/>
    <property type="match status" value="1"/>
</dbReference>
<evidence type="ECO:0000256" key="12">
    <source>
        <dbReference type="HAMAP-Rule" id="MF_02002"/>
    </source>
</evidence>
<feature type="domain" description="Zinc finger FPG/IleRS-type" evidence="14">
    <location>
        <begin position="928"/>
        <end position="952"/>
    </location>
</feature>